<evidence type="ECO:0000256" key="4">
    <source>
        <dbReference type="ARBA" id="ARBA00022821"/>
    </source>
</evidence>
<organism evidence="9 10">
    <name type="scientific">Capsicum annuum</name>
    <name type="common">Capsicum pepper</name>
    <dbReference type="NCBI Taxonomy" id="4072"/>
    <lineage>
        <taxon>Eukaryota</taxon>
        <taxon>Viridiplantae</taxon>
        <taxon>Streptophyta</taxon>
        <taxon>Embryophyta</taxon>
        <taxon>Tracheophyta</taxon>
        <taxon>Spermatophyta</taxon>
        <taxon>Magnoliopsida</taxon>
        <taxon>eudicotyledons</taxon>
        <taxon>Gunneridae</taxon>
        <taxon>Pentapetalae</taxon>
        <taxon>asterids</taxon>
        <taxon>lamiids</taxon>
        <taxon>Solanales</taxon>
        <taxon>Solanaceae</taxon>
        <taxon>Solanoideae</taxon>
        <taxon>Capsiceae</taxon>
        <taxon>Capsicum</taxon>
    </lineage>
</organism>
<feature type="chain" id="PRO_5013774061" evidence="6">
    <location>
        <begin position="18"/>
        <end position="521"/>
    </location>
</feature>
<dbReference type="GO" id="GO:0006952">
    <property type="term" value="P:defense response"/>
    <property type="evidence" value="ECO:0007669"/>
    <property type="project" value="UniProtKB-KW"/>
</dbReference>
<dbReference type="Proteomes" id="UP000222542">
    <property type="component" value="Unassembled WGS sequence"/>
</dbReference>
<evidence type="ECO:0000313" key="9">
    <source>
        <dbReference type="EMBL" id="PHT80830.1"/>
    </source>
</evidence>
<dbReference type="InterPro" id="IPR027417">
    <property type="entry name" value="P-loop_NTPase"/>
</dbReference>
<dbReference type="PANTHER" id="PTHR36766">
    <property type="entry name" value="PLANT BROAD-SPECTRUM MILDEW RESISTANCE PROTEIN RPW8"/>
    <property type="match status" value="1"/>
</dbReference>
<feature type="domain" description="NB-ARC" evidence="7">
    <location>
        <begin position="119"/>
        <end position="291"/>
    </location>
</feature>
<dbReference type="EMBL" id="AYRZ02000005">
    <property type="protein sequence ID" value="PHT80830.1"/>
    <property type="molecule type" value="Genomic_DNA"/>
</dbReference>
<name>A0A2G2ZFR4_CAPAN</name>
<dbReference type="Gramene" id="PHT80830">
    <property type="protein sequence ID" value="PHT80830"/>
    <property type="gene ID" value="T459_13845"/>
</dbReference>
<dbReference type="InterPro" id="IPR058922">
    <property type="entry name" value="WHD_DRP"/>
</dbReference>
<keyword evidence="6" id="KW-0732">Signal</keyword>
<keyword evidence="10" id="KW-1185">Reference proteome</keyword>
<proteinExistence type="inferred from homology"/>
<dbReference type="Pfam" id="PF23559">
    <property type="entry name" value="WHD_DRP"/>
    <property type="match status" value="1"/>
</dbReference>
<feature type="signal peptide" evidence="6">
    <location>
        <begin position="1"/>
        <end position="17"/>
    </location>
</feature>
<dbReference type="GO" id="GO:0043531">
    <property type="term" value="F:ADP binding"/>
    <property type="evidence" value="ECO:0007669"/>
    <property type="project" value="InterPro"/>
</dbReference>
<accession>A0A2G2ZFR4</accession>
<evidence type="ECO:0000256" key="5">
    <source>
        <dbReference type="ARBA" id="ARBA00022840"/>
    </source>
</evidence>
<reference evidence="9 10" key="1">
    <citation type="journal article" date="2014" name="Nat. Genet.">
        <title>Genome sequence of the hot pepper provides insights into the evolution of pungency in Capsicum species.</title>
        <authorList>
            <person name="Kim S."/>
            <person name="Park M."/>
            <person name="Yeom S.I."/>
            <person name="Kim Y.M."/>
            <person name="Lee J.M."/>
            <person name="Lee H.A."/>
            <person name="Seo E."/>
            <person name="Choi J."/>
            <person name="Cheong K."/>
            <person name="Kim K.T."/>
            <person name="Jung K."/>
            <person name="Lee G.W."/>
            <person name="Oh S.K."/>
            <person name="Bae C."/>
            <person name="Kim S.B."/>
            <person name="Lee H.Y."/>
            <person name="Kim S.Y."/>
            <person name="Kim M.S."/>
            <person name="Kang B.C."/>
            <person name="Jo Y.D."/>
            <person name="Yang H.B."/>
            <person name="Jeong H.J."/>
            <person name="Kang W.H."/>
            <person name="Kwon J.K."/>
            <person name="Shin C."/>
            <person name="Lim J.Y."/>
            <person name="Park J.H."/>
            <person name="Huh J.H."/>
            <person name="Kim J.S."/>
            <person name="Kim B.D."/>
            <person name="Cohen O."/>
            <person name="Paran I."/>
            <person name="Suh M.C."/>
            <person name="Lee S.B."/>
            <person name="Kim Y.K."/>
            <person name="Shin Y."/>
            <person name="Noh S.J."/>
            <person name="Park J."/>
            <person name="Seo Y.S."/>
            <person name="Kwon S.Y."/>
            <person name="Kim H.A."/>
            <person name="Park J.M."/>
            <person name="Kim H.J."/>
            <person name="Choi S.B."/>
            <person name="Bosland P.W."/>
            <person name="Reeves G."/>
            <person name="Jo S.H."/>
            <person name="Lee B.W."/>
            <person name="Cho H.T."/>
            <person name="Choi H.S."/>
            <person name="Lee M.S."/>
            <person name="Yu Y."/>
            <person name="Do Choi Y."/>
            <person name="Park B.S."/>
            <person name="van Deynze A."/>
            <person name="Ashrafi H."/>
            <person name="Hill T."/>
            <person name="Kim W.T."/>
            <person name="Pai H.S."/>
            <person name="Ahn H.K."/>
            <person name="Yeam I."/>
            <person name="Giovannoni J.J."/>
            <person name="Rose J.K."/>
            <person name="Sorensen I."/>
            <person name="Lee S.J."/>
            <person name="Kim R.W."/>
            <person name="Choi I.Y."/>
            <person name="Choi B.S."/>
            <person name="Lim J.S."/>
            <person name="Lee Y.H."/>
            <person name="Choi D."/>
        </authorList>
    </citation>
    <scope>NUCLEOTIDE SEQUENCE [LARGE SCALE GENOMIC DNA]</scope>
    <source>
        <strain evidence="10">cv. CM334</strain>
    </source>
</reference>
<dbReference type="SUPFAM" id="SSF52540">
    <property type="entry name" value="P-loop containing nucleoside triphosphate hydrolases"/>
    <property type="match status" value="1"/>
</dbReference>
<reference evidence="9 10" key="2">
    <citation type="journal article" date="2017" name="Genome Biol.">
        <title>New reference genome sequences of hot pepper reveal the massive evolution of plant disease-resistance genes by retroduplication.</title>
        <authorList>
            <person name="Kim S."/>
            <person name="Park J."/>
            <person name="Yeom S.I."/>
            <person name="Kim Y.M."/>
            <person name="Seo E."/>
            <person name="Kim K.T."/>
            <person name="Kim M.S."/>
            <person name="Lee J.M."/>
            <person name="Cheong K."/>
            <person name="Shin H.S."/>
            <person name="Kim S.B."/>
            <person name="Han K."/>
            <person name="Lee J."/>
            <person name="Park M."/>
            <person name="Lee H.A."/>
            <person name="Lee H.Y."/>
            <person name="Lee Y."/>
            <person name="Oh S."/>
            <person name="Lee J.H."/>
            <person name="Choi E."/>
            <person name="Choi E."/>
            <person name="Lee S.E."/>
            <person name="Jeon J."/>
            <person name="Kim H."/>
            <person name="Choi G."/>
            <person name="Song H."/>
            <person name="Lee J."/>
            <person name="Lee S.C."/>
            <person name="Kwon J.K."/>
            <person name="Lee H.Y."/>
            <person name="Koo N."/>
            <person name="Hong Y."/>
            <person name="Kim R.W."/>
            <person name="Kang W.H."/>
            <person name="Huh J.H."/>
            <person name="Kang B.C."/>
            <person name="Yang T.J."/>
            <person name="Lee Y.H."/>
            <person name="Bennetzen J.L."/>
            <person name="Choi D."/>
        </authorList>
    </citation>
    <scope>NUCLEOTIDE SEQUENCE [LARGE SCALE GENOMIC DNA]</scope>
    <source>
        <strain evidence="10">cv. CM334</strain>
    </source>
</reference>
<evidence type="ECO:0000259" key="8">
    <source>
        <dbReference type="Pfam" id="PF23559"/>
    </source>
</evidence>
<dbReference type="InterPro" id="IPR042197">
    <property type="entry name" value="Apaf_helical"/>
</dbReference>
<evidence type="ECO:0000259" key="7">
    <source>
        <dbReference type="Pfam" id="PF00931"/>
    </source>
</evidence>
<sequence length="521" mass="59772">MMSTVCAVLSSQLCLLAQQNKTEEKIRVAASETEDVIEMKISQIIKGVSWTLGILQHEDLLPIAEKMDTTKKQVMEILSHNADQILQLSEDSLLDTSSTSYPILSDQLEDDVMHGLDDDFEIIVNRLIGRPRDLEIVIILGMGGIGKTTLAKKAYDHLRIRYHFSILVWVTVSQGFRRRNVLLQALHCISKQTVMVNAKDYDKMYDNELADLVQKSLKGPRYLIVVDDIWSTDAWHRIRRIFPNYNNSSRILFITGETEVAMYADTSSPHEMNLLNSENGWKLLRDKAFRPNNNHPLELEEIGMEIVEKCQGLPLTISVIAEHLSKMVETWRLIQLWIAEGSIRTSGSRKSLEEVAIDYLEELISRYLIHAKKRRFNGEIKACGIHDLPREFSLIGAVMTKHMHVGRTYVTLPSQKHTVRHFSFQTLSYSVDDCYNLLPPVARSFYLFSRLNLPLEPRIELLGILPIYRHDPIIHVFFLSFQPSRGIGHLQYRCKVRVISTRDHKVVSFEISPNSISGQYS</sequence>
<dbReference type="PRINTS" id="PR00364">
    <property type="entry name" value="DISEASERSIST"/>
</dbReference>
<feature type="domain" description="Disease resistance protein winged helix" evidence="8">
    <location>
        <begin position="328"/>
        <end position="388"/>
    </location>
</feature>
<dbReference type="InterPro" id="IPR002182">
    <property type="entry name" value="NB-ARC"/>
</dbReference>
<keyword evidence="4" id="KW-0611">Plant defense</keyword>
<dbReference type="Pfam" id="PF00931">
    <property type="entry name" value="NB-ARC"/>
    <property type="match status" value="1"/>
</dbReference>
<dbReference type="FunFam" id="3.40.50.300:FF:001091">
    <property type="entry name" value="Probable disease resistance protein At1g61300"/>
    <property type="match status" value="1"/>
</dbReference>
<evidence type="ECO:0000256" key="3">
    <source>
        <dbReference type="ARBA" id="ARBA00022741"/>
    </source>
</evidence>
<dbReference type="PANTHER" id="PTHR36766:SF52">
    <property type="entry name" value="LATE BLIGHT RESISTANCE PROTEIN HOMOLOG R1B-8"/>
    <property type="match status" value="1"/>
</dbReference>
<evidence type="ECO:0000313" key="10">
    <source>
        <dbReference type="Proteomes" id="UP000222542"/>
    </source>
</evidence>
<keyword evidence="3" id="KW-0547">Nucleotide-binding</keyword>
<dbReference type="GO" id="GO:0005524">
    <property type="term" value="F:ATP binding"/>
    <property type="evidence" value="ECO:0007669"/>
    <property type="project" value="UniProtKB-KW"/>
</dbReference>
<keyword evidence="2" id="KW-0433">Leucine-rich repeat</keyword>
<dbReference type="AlphaFoldDB" id="A0A2G2ZFR4"/>
<keyword evidence="5" id="KW-0067">ATP-binding</keyword>
<evidence type="ECO:0000256" key="6">
    <source>
        <dbReference type="SAM" id="SignalP"/>
    </source>
</evidence>
<comment type="caution">
    <text evidence="9">The sequence shown here is derived from an EMBL/GenBank/DDBJ whole genome shotgun (WGS) entry which is preliminary data.</text>
</comment>
<evidence type="ECO:0000256" key="2">
    <source>
        <dbReference type="ARBA" id="ARBA00022614"/>
    </source>
</evidence>
<evidence type="ECO:0000256" key="1">
    <source>
        <dbReference type="ARBA" id="ARBA00008894"/>
    </source>
</evidence>
<dbReference type="Gene3D" id="1.10.8.430">
    <property type="entry name" value="Helical domain of apoptotic protease-activating factors"/>
    <property type="match status" value="1"/>
</dbReference>
<comment type="similarity">
    <text evidence="1">Belongs to the disease resistance NB-LRR family.</text>
</comment>
<gene>
    <name evidence="9" type="ORF">T459_13845</name>
</gene>
<dbReference type="Gene3D" id="3.40.50.300">
    <property type="entry name" value="P-loop containing nucleotide triphosphate hydrolases"/>
    <property type="match status" value="1"/>
</dbReference>
<protein>
    <submittedName>
        <fullName evidence="9">Uncharacterized protein</fullName>
    </submittedName>
</protein>
<dbReference type="Gene3D" id="1.20.5.4130">
    <property type="match status" value="1"/>
</dbReference>